<gene>
    <name evidence="2" type="ORF">SEA_BING_40</name>
</gene>
<dbReference type="EMBL" id="MG757154">
    <property type="protein sequence ID" value="AVD99462.1"/>
    <property type="molecule type" value="Genomic_DNA"/>
</dbReference>
<name>A0A2L1IWB9_9CAUD</name>
<dbReference type="Proteomes" id="UP000241360">
    <property type="component" value="Segment"/>
</dbReference>
<reference evidence="3" key="1">
    <citation type="submission" date="2018-01" db="EMBL/GenBank/DDBJ databases">
        <authorList>
            <person name="Wardenburg K.E."/>
            <person name="Rana S."/>
            <person name="Felix E."/>
            <person name="Puentes R.J."/>
            <person name="Shaffer C.D."/>
            <person name="Weston-Hafer K.A."/>
            <person name="Russell D.A."/>
            <person name="Pope W.H."/>
            <person name="Jacobs-Sera D."/>
            <person name="Hendrix R.W."/>
            <person name="Hatfull G.F."/>
        </authorList>
    </citation>
    <scope>NUCLEOTIDE SEQUENCE [LARGE SCALE GENOMIC DNA]</scope>
</reference>
<accession>A0A2L1IWB9</accession>
<keyword evidence="1" id="KW-0472">Membrane</keyword>
<evidence type="ECO:0000256" key="1">
    <source>
        <dbReference type="SAM" id="Phobius"/>
    </source>
</evidence>
<keyword evidence="1" id="KW-0812">Transmembrane</keyword>
<evidence type="ECO:0000313" key="2">
    <source>
        <dbReference type="EMBL" id="AVD99462.1"/>
    </source>
</evidence>
<feature type="transmembrane region" description="Helical" evidence="1">
    <location>
        <begin position="29"/>
        <end position="50"/>
    </location>
</feature>
<evidence type="ECO:0000313" key="3">
    <source>
        <dbReference type="Proteomes" id="UP000241360"/>
    </source>
</evidence>
<protein>
    <submittedName>
        <fullName evidence="2">Uncharacterized protein</fullName>
    </submittedName>
</protein>
<proteinExistence type="predicted"/>
<keyword evidence="3" id="KW-1185">Reference proteome</keyword>
<keyword evidence="1" id="KW-1133">Transmembrane helix</keyword>
<organism evidence="2 3">
    <name type="scientific">Streptomyces phage Bing</name>
    <dbReference type="NCBI Taxonomy" id="2079427"/>
    <lineage>
        <taxon>Viruses</taxon>
        <taxon>Duplodnaviria</taxon>
        <taxon>Heunggongvirae</taxon>
        <taxon>Uroviricota</taxon>
        <taxon>Caudoviricetes</taxon>
        <taxon>Bingvirus</taxon>
        <taxon>Bingvirus bing</taxon>
    </lineage>
</organism>
<sequence>MDQNLDITAVDETSETTDPSFAKEIAKSVVLSTAISAGVVTGMIAVGMAITKVEKLKARRAEKKKLAAQKDTETTEN</sequence>